<protein>
    <recommendedName>
        <fullName evidence="7">ATP-dependent RNA helicase</fullName>
        <ecNumber evidence="7">3.6.4.13</ecNumber>
    </recommendedName>
</protein>
<comment type="catalytic activity">
    <reaction evidence="7">
        <text>ATP + H2O = ADP + phosphate + H(+)</text>
        <dbReference type="Rhea" id="RHEA:13065"/>
        <dbReference type="ChEBI" id="CHEBI:15377"/>
        <dbReference type="ChEBI" id="CHEBI:15378"/>
        <dbReference type="ChEBI" id="CHEBI:30616"/>
        <dbReference type="ChEBI" id="CHEBI:43474"/>
        <dbReference type="ChEBI" id="CHEBI:456216"/>
        <dbReference type="EC" id="3.6.4.13"/>
    </reaction>
</comment>
<reference evidence="11 12" key="1">
    <citation type="journal article" date="2019" name="Sci. Rep.">
        <title>Comparative genomics of chytrid fungi reveal insights into the obligate biotrophic and pathogenic lifestyle of Synchytrium endobioticum.</title>
        <authorList>
            <person name="van de Vossenberg B.T.L.H."/>
            <person name="Warris S."/>
            <person name="Nguyen H.D.T."/>
            <person name="van Gent-Pelzer M.P.E."/>
            <person name="Joly D.L."/>
            <person name="van de Geest H.C."/>
            <person name="Bonants P.J.M."/>
            <person name="Smith D.S."/>
            <person name="Levesque C.A."/>
            <person name="van der Lee T.A.J."/>
        </authorList>
    </citation>
    <scope>NUCLEOTIDE SEQUENCE [LARGE SCALE GENOMIC DNA]</scope>
    <source>
        <strain evidence="11 12">CBS 675.73</strain>
    </source>
</reference>
<comment type="function">
    <text evidence="7">RNA helicase.</text>
</comment>
<dbReference type="GO" id="GO:0003723">
    <property type="term" value="F:RNA binding"/>
    <property type="evidence" value="ECO:0007669"/>
    <property type="project" value="UniProtKB-UniRule"/>
</dbReference>
<proteinExistence type="inferred from homology"/>
<evidence type="ECO:0000313" key="11">
    <source>
        <dbReference type="EMBL" id="TPX67458.1"/>
    </source>
</evidence>
<evidence type="ECO:0000256" key="2">
    <source>
        <dbReference type="ARBA" id="ARBA00022801"/>
    </source>
</evidence>
<keyword evidence="5 7" id="KW-0694">RNA-binding</keyword>
<dbReference type="CDD" id="cd18787">
    <property type="entry name" value="SF2_C_DEAD"/>
    <property type="match status" value="1"/>
</dbReference>
<dbReference type="PROSITE" id="PS51194">
    <property type="entry name" value="HELICASE_CTER"/>
    <property type="match status" value="1"/>
</dbReference>
<evidence type="ECO:0000256" key="5">
    <source>
        <dbReference type="ARBA" id="ARBA00022884"/>
    </source>
</evidence>
<evidence type="ECO:0000256" key="4">
    <source>
        <dbReference type="ARBA" id="ARBA00022840"/>
    </source>
</evidence>
<keyword evidence="1 6" id="KW-0547">Nucleotide-binding</keyword>
<evidence type="ECO:0000259" key="10">
    <source>
        <dbReference type="PROSITE" id="PS51194"/>
    </source>
</evidence>
<comment type="domain">
    <text evidence="7">The Q motif is unique to and characteristic of the DEAD box family of RNA helicases and controls ATP binding and hydrolysis.</text>
</comment>
<feature type="compositionally biased region" description="Gly residues" evidence="8">
    <location>
        <begin position="626"/>
        <end position="644"/>
    </location>
</feature>
<comment type="caution">
    <text evidence="11">The sequence shown here is derived from an EMBL/GenBank/DDBJ whole genome shotgun (WGS) entry which is preliminary data.</text>
</comment>
<evidence type="ECO:0000256" key="3">
    <source>
        <dbReference type="ARBA" id="ARBA00022806"/>
    </source>
</evidence>
<dbReference type="GO" id="GO:0003724">
    <property type="term" value="F:RNA helicase activity"/>
    <property type="evidence" value="ECO:0007669"/>
    <property type="project" value="UniProtKB-EC"/>
</dbReference>
<gene>
    <name evidence="11" type="ORF">CcCBS67573_g07488</name>
</gene>
<dbReference type="GO" id="GO:0016787">
    <property type="term" value="F:hydrolase activity"/>
    <property type="evidence" value="ECO:0007669"/>
    <property type="project" value="UniProtKB-KW"/>
</dbReference>
<organism evidence="11 12">
    <name type="scientific">Chytriomyces confervae</name>
    <dbReference type="NCBI Taxonomy" id="246404"/>
    <lineage>
        <taxon>Eukaryota</taxon>
        <taxon>Fungi</taxon>
        <taxon>Fungi incertae sedis</taxon>
        <taxon>Chytridiomycota</taxon>
        <taxon>Chytridiomycota incertae sedis</taxon>
        <taxon>Chytridiomycetes</taxon>
        <taxon>Chytridiales</taxon>
        <taxon>Chytriomycetaceae</taxon>
        <taxon>Chytriomyces</taxon>
    </lineage>
</organism>
<dbReference type="InterPro" id="IPR011545">
    <property type="entry name" value="DEAD/DEAH_box_helicase_dom"/>
</dbReference>
<dbReference type="PANTHER" id="PTHR24031">
    <property type="entry name" value="RNA HELICASE"/>
    <property type="match status" value="1"/>
</dbReference>
<feature type="compositionally biased region" description="Gly residues" evidence="8">
    <location>
        <begin position="667"/>
        <end position="679"/>
    </location>
</feature>
<accession>A0A507EWB3</accession>
<feature type="region of interest" description="Disordered" evidence="8">
    <location>
        <begin position="1"/>
        <end position="89"/>
    </location>
</feature>
<feature type="compositionally biased region" description="Gly residues" evidence="8">
    <location>
        <begin position="697"/>
        <end position="717"/>
    </location>
</feature>
<evidence type="ECO:0000256" key="8">
    <source>
        <dbReference type="SAM" id="MobiDB-lite"/>
    </source>
</evidence>
<dbReference type="InterPro" id="IPR000629">
    <property type="entry name" value="RNA-helicase_DEAD-box_CS"/>
</dbReference>
<evidence type="ECO:0000256" key="7">
    <source>
        <dbReference type="RuleBase" id="RU365068"/>
    </source>
</evidence>
<feature type="domain" description="Helicase ATP-binding" evidence="9">
    <location>
        <begin position="130"/>
        <end position="322"/>
    </location>
</feature>
<feature type="domain" description="Helicase C-terminal" evidence="10">
    <location>
        <begin position="356"/>
        <end position="519"/>
    </location>
</feature>
<dbReference type="Gene3D" id="3.40.50.300">
    <property type="entry name" value="P-loop containing nucleotide triphosphate hydrolases"/>
    <property type="match status" value="2"/>
</dbReference>
<keyword evidence="4 6" id="KW-0067">ATP-binding</keyword>
<dbReference type="CDD" id="cd17964">
    <property type="entry name" value="DEADc_MSS116"/>
    <property type="match status" value="1"/>
</dbReference>
<name>A0A507EWB3_9FUNG</name>
<feature type="compositionally biased region" description="Low complexity" evidence="8">
    <location>
        <begin position="680"/>
        <end position="690"/>
    </location>
</feature>
<dbReference type="STRING" id="246404.A0A507EWB3"/>
<feature type="compositionally biased region" description="Basic residues" evidence="8">
    <location>
        <begin position="43"/>
        <end position="52"/>
    </location>
</feature>
<keyword evidence="3 6" id="KW-0347">Helicase</keyword>
<dbReference type="PROSITE" id="PS51192">
    <property type="entry name" value="HELICASE_ATP_BIND_1"/>
    <property type="match status" value="1"/>
</dbReference>
<evidence type="ECO:0000259" key="9">
    <source>
        <dbReference type="PROSITE" id="PS51192"/>
    </source>
</evidence>
<dbReference type="SMART" id="SM00490">
    <property type="entry name" value="HELICc"/>
    <property type="match status" value="1"/>
</dbReference>
<keyword evidence="12" id="KW-1185">Reference proteome</keyword>
<dbReference type="SMART" id="SM00487">
    <property type="entry name" value="DEXDc"/>
    <property type="match status" value="1"/>
</dbReference>
<dbReference type="OrthoDB" id="193716at2759"/>
<evidence type="ECO:0000256" key="1">
    <source>
        <dbReference type="ARBA" id="ARBA00022741"/>
    </source>
</evidence>
<evidence type="ECO:0000313" key="12">
    <source>
        <dbReference type="Proteomes" id="UP000320333"/>
    </source>
</evidence>
<dbReference type="InterPro" id="IPR027417">
    <property type="entry name" value="P-loop_NTPase"/>
</dbReference>
<dbReference type="Proteomes" id="UP000320333">
    <property type="component" value="Unassembled WGS sequence"/>
</dbReference>
<sequence>MDQQPQPQRQHKGRPVWQPREPKADAGIGTHQATTANQNSSPKNRRHGKRAKKSVDNPSAAIETETSVEVEDVSSEPARQAEPAASNTVHLSETRFQDLVAQGVICPPTGRALKEEIGHEFLTLVQDRTILEILDGNDCLAQAKTGTGKTLGFLIPSIERLYRTCFKDPSARPVLPHANSVSILVISPTRELAQQITVEAEQLVKFLPFQVQCVIGGTNMTSEARRLNSEGQRCDILVATPGRLLDHLENSGTKAACANLKVLIFDEADRLLEEGFKREIDKIIAYLPPAKLSNRQTLLFSATIPPSVHQIAKTALLPNFKFITTIAEYESSTHEHVPQFHMVVDMCDLLHVSYSLVRKLFSVTPKPQLHPKIIFFFPTARATQLFAELLVAMLPTFAQPRPQIFEIHSRKSQSARTKATDAFRGIDNTVCGSILVSSDVSARGMDFPNVSHVIQVGAPSSREQYIHRLGRTARAGSAGVGILILAEFERFFLTRTLKDLNLTEYPGLQAFVNDQGNAGLVMQGLQNVSEETKSMAYAAWLGFYNSLLKEIRWRGGKDELVTEANRYAIGCLGCAVVPGISKKTVGKMGLKGVPGLTLVDDNARGGQRSMGNASSRGRGGESQSHGGRGGGGSGGRGGGRGGAGTMQNNGFAFAAKDDISTPATGGPNYGGGNYRGGESGSSSARGSAFSRGERGNGRGGRGRGGVGRGGAGGWTGN</sequence>
<dbReference type="PROSITE" id="PS00039">
    <property type="entry name" value="DEAD_ATP_HELICASE"/>
    <property type="match status" value="1"/>
</dbReference>
<dbReference type="InterPro" id="IPR014001">
    <property type="entry name" value="Helicase_ATP-bd"/>
</dbReference>
<dbReference type="EMBL" id="QEAP01000396">
    <property type="protein sequence ID" value="TPX67458.1"/>
    <property type="molecule type" value="Genomic_DNA"/>
</dbReference>
<dbReference type="SUPFAM" id="SSF52540">
    <property type="entry name" value="P-loop containing nucleoside triphosphate hydrolases"/>
    <property type="match status" value="1"/>
</dbReference>
<dbReference type="GO" id="GO:0005524">
    <property type="term" value="F:ATP binding"/>
    <property type="evidence" value="ECO:0007669"/>
    <property type="project" value="UniProtKB-UniRule"/>
</dbReference>
<dbReference type="Pfam" id="PF00271">
    <property type="entry name" value="Helicase_C"/>
    <property type="match status" value="1"/>
</dbReference>
<feature type="region of interest" description="Disordered" evidence="8">
    <location>
        <begin position="596"/>
        <end position="717"/>
    </location>
</feature>
<comment type="similarity">
    <text evidence="6">Belongs to the DEAD box helicase family.</text>
</comment>
<dbReference type="Pfam" id="PF00270">
    <property type="entry name" value="DEAD"/>
    <property type="match status" value="1"/>
</dbReference>
<dbReference type="AlphaFoldDB" id="A0A507EWB3"/>
<keyword evidence="2 6" id="KW-0378">Hydrolase</keyword>
<dbReference type="EC" id="3.6.4.13" evidence="7"/>
<evidence type="ECO:0000256" key="6">
    <source>
        <dbReference type="RuleBase" id="RU000492"/>
    </source>
</evidence>
<feature type="compositionally biased region" description="Polar residues" evidence="8">
    <location>
        <begin position="31"/>
        <end position="42"/>
    </location>
</feature>
<dbReference type="InterPro" id="IPR001650">
    <property type="entry name" value="Helicase_C-like"/>
</dbReference>